<feature type="compositionally biased region" description="Basic and acidic residues" evidence="1">
    <location>
        <begin position="132"/>
        <end position="152"/>
    </location>
</feature>
<comment type="caution">
    <text evidence="2">The sequence shown here is derived from an EMBL/GenBank/DDBJ whole genome shotgun (WGS) entry which is preliminary data.</text>
</comment>
<evidence type="ECO:0000313" key="2">
    <source>
        <dbReference type="EMBL" id="ETO15476.1"/>
    </source>
</evidence>
<protein>
    <submittedName>
        <fullName evidence="2">Uncharacterized protein</fullName>
    </submittedName>
</protein>
<accession>X6MP90</accession>
<organism evidence="2 3">
    <name type="scientific">Reticulomyxa filosa</name>
    <dbReference type="NCBI Taxonomy" id="46433"/>
    <lineage>
        <taxon>Eukaryota</taxon>
        <taxon>Sar</taxon>
        <taxon>Rhizaria</taxon>
        <taxon>Retaria</taxon>
        <taxon>Foraminifera</taxon>
        <taxon>Monothalamids</taxon>
        <taxon>Reticulomyxidae</taxon>
        <taxon>Reticulomyxa</taxon>
    </lineage>
</organism>
<dbReference type="EMBL" id="ASPP01019089">
    <property type="protein sequence ID" value="ETO15476.1"/>
    <property type="molecule type" value="Genomic_DNA"/>
</dbReference>
<reference evidence="2 3" key="1">
    <citation type="journal article" date="2013" name="Curr. Biol.">
        <title>The Genome of the Foraminiferan Reticulomyxa filosa.</title>
        <authorList>
            <person name="Glockner G."/>
            <person name="Hulsmann N."/>
            <person name="Schleicher M."/>
            <person name="Noegel A.A."/>
            <person name="Eichinger L."/>
            <person name="Gallinger C."/>
            <person name="Pawlowski J."/>
            <person name="Sierra R."/>
            <person name="Euteneuer U."/>
            <person name="Pillet L."/>
            <person name="Moustafa A."/>
            <person name="Platzer M."/>
            <person name="Groth M."/>
            <person name="Szafranski K."/>
            <person name="Schliwa M."/>
        </authorList>
    </citation>
    <scope>NUCLEOTIDE SEQUENCE [LARGE SCALE GENOMIC DNA]</scope>
</reference>
<evidence type="ECO:0000313" key="3">
    <source>
        <dbReference type="Proteomes" id="UP000023152"/>
    </source>
</evidence>
<feature type="region of interest" description="Disordered" evidence="1">
    <location>
        <begin position="129"/>
        <end position="152"/>
    </location>
</feature>
<evidence type="ECO:0000256" key="1">
    <source>
        <dbReference type="SAM" id="MobiDB-lite"/>
    </source>
</evidence>
<dbReference type="AlphaFoldDB" id="X6MP90"/>
<feature type="non-terminal residue" evidence="2">
    <location>
        <position position="1"/>
    </location>
</feature>
<name>X6MP90_RETFI</name>
<gene>
    <name evidence="2" type="ORF">RFI_21891</name>
</gene>
<proteinExistence type="predicted"/>
<sequence length="246" mass="28004">FFFFFKKKKKKTTTNGMGRRYLVTMSVTNEQQCDMSGSQSATKHYSITAKTSHNTSIHEFKSNFGINQPSFIEIHPHHDHNVIVAVFTTLQKAEIGLQLLTLGKVECQPHIETSTKMVEKRTLVEDGIQADRLVENKPNDKEKEKEKENEKAEVEAFPRLTSFDQGISSNESMPLDVRAEACFVNDANKIDDVQEHTKPTLGVILSNQPIPDDIAAERISTHDPLVKKNLSHFHSAFQKIDRRNHF</sequence>
<dbReference type="Proteomes" id="UP000023152">
    <property type="component" value="Unassembled WGS sequence"/>
</dbReference>
<keyword evidence="3" id="KW-1185">Reference proteome</keyword>